<dbReference type="AlphaFoldDB" id="A0AA87ZPS8"/>
<proteinExistence type="inferred from homology"/>
<keyword evidence="6" id="KW-1185">Reference proteome</keyword>
<evidence type="ECO:0000256" key="4">
    <source>
        <dbReference type="ARBA" id="ARBA00022898"/>
    </source>
</evidence>
<dbReference type="PANTHER" id="PTHR13693">
    <property type="entry name" value="CLASS II AMINOTRANSFERASE/8-AMINO-7-OXONONANOATE SYNTHASE"/>
    <property type="match status" value="1"/>
</dbReference>
<keyword evidence="3" id="KW-0808">Transferase</keyword>
<name>A0AA87ZPS8_FICCA</name>
<comment type="caution">
    <text evidence="5">The sequence shown here is derived from an EMBL/GenBank/DDBJ whole genome shotgun (WGS) entry which is preliminary data.</text>
</comment>
<sequence length="90" mass="9752">MWIFSLECMDQDCLLCPTGFAANTAAIVAIGKVGSLLASGSKPLKHEKIAIFSDALNHASIVDGIRLSGANVYVYRHSDMTHLDLILNNY</sequence>
<comment type="cofactor">
    <cofactor evidence="1">
        <name>pyridoxal 5'-phosphate</name>
        <dbReference type="ChEBI" id="CHEBI:597326"/>
    </cofactor>
</comment>
<keyword evidence="4" id="KW-0663">Pyridoxal phosphate</keyword>
<dbReference type="InterPro" id="IPR015421">
    <property type="entry name" value="PyrdxlP-dep_Trfase_major"/>
</dbReference>
<gene>
    <name evidence="5" type="ORF">TIFTF001_010251</name>
</gene>
<dbReference type="SUPFAM" id="SSF53383">
    <property type="entry name" value="PLP-dependent transferases"/>
    <property type="match status" value="1"/>
</dbReference>
<protein>
    <recommendedName>
        <fullName evidence="7">Aminotransferase class I/classII domain-containing protein</fullName>
    </recommendedName>
</protein>
<comment type="similarity">
    <text evidence="2">Belongs to the class-II pyridoxal-phosphate-dependent aminotransferase family. BioF subfamily.</text>
</comment>
<dbReference type="Gene3D" id="3.40.640.10">
    <property type="entry name" value="Type I PLP-dependent aspartate aminotransferase-like (Major domain)"/>
    <property type="match status" value="1"/>
</dbReference>
<evidence type="ECO:0000256" key="3">
    <source>
        <dbReference type="ARBA" id="ARBA00022679"/>
    </source>
</evidence>
<evidence type="ECO:0000256" key="2">
    <source>
        <dbReference type="ARBA" id="ARBA00010008"/>
    </source>
</evidence>
<dbReference type="Proteomes" id="UP001187192">
    <property type="component" value="Unassembled WGS sequence"/>
</dbReference>
<evidence type="ECO:0000256" key="1">
    <source>
        <dbReference type="ARBA" id="ARBA00001933"/>
    </source>
</evidence>
<reference evidence="5" key="1">
    <citation type="submission" date="2023-07" db="EMBL/GenBank/DDBJ databases">
        <title>draft genome sequence of fig (Ficus carica).</title>
        <authorList>
            <person name="Takahashi T."/>
            <person name="Nishimura K."/>
        </authorList>
    </citation>
    <scope>NUCLEOTIDE SEQUENCE</scope>
</reference>
<dbReference type="InterPro" id="IPR015424">
    <property type="entry name" value="PyrdxlP-dep_Trfase"/>
</dbReference>
<dbReference type="PANTHER" id="PTHR13693:SF77">
    <property type="entry name" value="8-AMINO-7-OXONONANOATE SYNTHASE"/>
    <property type="match status" value="1"/>
</dbReference>
<evidence type="ECO:0000313" key="6">
    <source>
        <dbReference type="Proteomes" id="UP001187192"/>
    </source>
</evidence>
<dbReference type="GO" id="GO:0009102">
    <property type="term" value="P:biotin biosynthetic process"/>
    <property type="evidence" value="ECO:0007669"/>
    <property type="project" value="TreeGrafter"/>
</dbReference>
<organism evidence="5 6">
    <name type="scientific">Ficus carica</name>
    <name type="common">Common fig</name>
    <dbReference type="NCBI Taxonomy" id="3494"/>
    <lineage>
        <taxon>Eukaryota</taxon>
        <taxon>Viridiplantae</taxon>
        <taxon>Streptophyta</taxon>
        <taxon>Embryophyta</taxon>
        <taxon>Tracheophyta</taxon>
        <taxon>Spermatophyta</taxon>
        <taxon>Magnoliopsida</taxon>
        <taxon>eudicotyledons</taxon>
        <taxon>Gunneridae</taxon>
        <taxon>Pentapetalae</taxon>
        <taxon>rosids</taxon>
        <taxon>fabids</taxon>
        <taxon>Rosales</taxon>
        <taxon>Moraceae</taxon>
        <taxon>Ficeae</taxon>
        <taxon>Ficus</taxon>
    </lineage>
</organism>
<evidence type="ECO:0000313" key="5">
    <source>
        <dbReference type="EMBL" id="GMN41024.1"/>
    </source>
</evidence>
<dbReference type="EMBL" id="BTGU01000012">
    <property type="protein sequence ID" value="GMN41024.1"/>
    <property type="molecule type" value="Genomic_DNA"/>
</dbReference>
<dbReference type="GO" id="GO:0016740">
    <property type="term" value="F:transferase activity"/>
    <property type="evidence" value="ECO:0007669"/>
    <property type="project" value="UniProtKB-KW"/>
</dbReference>
<evidence type="ECO:0008006" key="7">
    <source>
        <dbReference type="Google" id="ProtNLM"/>
    </source>
</evidence>
<dbReference type="InterPro" id="IPR050087">
    <property type="entry name" value="AON_synthase_class-II"/>
</dbReference>
<accession>A0AA87ZPS8</accession>